<feature type="transmembrane region" description="Helical" evidence="12">
    <location>
        <begin position="151"/>
        <end position="169"/>
    </location>
</feature>
<accession>A0A0K9PRY4</accession>
<keyword evidence="17" id="KW-1185">Reference proteome</keyword>
<evidence type="ECO:0000256" key="9">
    <source>
        <dbReference type="ARBA" id="ARBA00023065"/>
    </source>
</evidence>
<dbReference type="GO" id="GO:0006885">
    <property type="term" value="P:regulation of pH"/>
    <property type="evidence" value="ECO:0000318"/>
    <property type="project" value="GO_Central"/>
</dbReference>
<keyword evidence="6 12" id="KW-0812">Transmembrane</keyword>
<dbReference type="InterPro" id="IPR006153">
    <property type="entry name" value="Cation/H_exchanger_TM"/>
</dbReference>
<dbReference type="GO" id="GO:0015297">
    <property type="term" value="F:antiporter activity"/>
    <property type="evidence" value="ECO:0007669"/>
    <property type="project" value="InterPro"/>
</dbReference>
<proteinExistence type="inferred from homology"/>
<evidence type="ECO:0000256" key="4">
    <source>
        <dbReference type="ARBA" id="ARBA00022448"/>
    </source>
</evidence>
<dbReference type="PANTHER" id="PTHR32468">
    <property type="entry name" value="CATION/H + ANTIPORTER"/>
    <property type="match status" value="1"/>
</dbReference>
<feature type="domain" description="Cation/H(+) antiporter central" evidence="14">
    <location>
        <begin position="323"/>
        <end position="432"/>
    </location>
</feature>
<evidence type="ECO:0000256" key="11">
    <source>
        <dbReference type="ARBA" id="ARBA00038341"/>
    </source>
</evidence>
<dbReference type="GO" id="GO:0016020">
    <property type="term" value="C:membrane"/>
    <property type="evidence" value="ECO:0007669"/>
    <property type="project" value="UniProtKB-SubCell"/>
</dbReference>
<evidence type="ECO:0000256" key="5">
    <source>
        <dbReference type="ARBA" id="ARBA00022538"/>
    </source>
</evidence>
<dbReference type="Gene3D" id="1.20.1530.20">
    <property type="match status" value="3"/>
</dbReference>
<keyword evidence="9" id="KW-0406">Ion transport</keyword>
<comment type="subcellular location">
    <subcellularLocation>
        <location evidence="3">Membrane</location>
        <topology evidence="3">Multi-pass membrane protein</topology>
    </subcellularLocation>
    <subcellularLocation>
        <location evidence="2">Plastid</location>
        <location evidence="2">Chloroplast envelope</location>
    </subcellularLocation>
</comment>
<dbReference type="GO" id="GO:0006813">
    <property type="term" value="P:potassium ion transport"/>
    <property type="evidence" value="ECO:0007669"/>
    <property type="project" value="UniProtKB-KW"/>
</dbReference>
<keyword evidence="5" id="KW-0633">Potassium transport</keyword>
<evidence type="ECO:0000259" key="15">
    <source>
        <dbReference type="Pfam" id="PF23259"/>
    </source>
</evidence>
<protein>
    <submittedName>
        <fullName evidence="16">Uncharacterized protein</fullName>
    </submittedName>
</protein>
<evidence type="ECO:0000259" key="14">
    <source>
        <dbReference type="Pfam" id="PF23256"/>
    </source>
</evidence>
<dbReference type="InterPro" id="IPR050794">
    <property type="entry name" value="CPA2_transporter"/>
</dbReference>
<feature type="domain" description="Cation/H+ exchanger transmembrane" evidence="13">
    <location>
        <begin position="71"/>
        <end position="168"/>
    </location>
</feature>
<dbReference type="Pfam" id="PF23259">
    <property type="entry name" value="CHX17_C"/>
    <property type="match status" value="1"/>
</dbReference>
<comment type="similarity">
    <text evidence="11">Belongs to the monovalent cation:proton antiporter 2 (CPA2) transporter (TC 2.A.37) family. CHX (TC 2.A.37.4) subfamily.</text>
</comment>
<dbReference type="EMBL" id="LFYR01000661">
    <property type="protein sequence ID" value="KMZ71736.1"/>
    <property type="molecule type" value="Genomic_DNA"/>
</dbReference>
<dbReference type="GO" id="GO:0012505">
    <property type="term" value="C:endomembrane system"/>
    <property type="evidence" value="ECO:0000318"/>
    <property type="project" value="GO_Central"/>
</dbReference>
<sequence length="568" mass="63730">MKEIKQKELYQKIKWKFMAVNMTKSWMLDTTTCILQSKKKATSNGSFQGDNPLDFSLPLIILQIVVVVAVTRIISYIFKPLRQPRVVAEIIGGVLLGPSGMGRSTVYMNTIFPDSSMINLDTIENIGLLFFLFLVGLELDLRAFRHTGKKTILIAIVESYILALVVSLSGSGSPLISLLVFLCRIGFVVFATVVICPFIIWLAFKSPNGEKVKEIHICITLLKVLVGGFNTDMIGIHALFGAFIIGIIIPKKGPLAGGLVEIIVLNIGKDRGVLNDESFAILVTMALFTTFITHPGSYGSFQTSTGPSKVLTSKTKSSRGMLRRGITMYFMHLMDLSEIPSDISLVNKARRNNGLPFWNNRRSKGENVAIAVAFKSFDQLNHVKIRSMMVISDLVDIHEDIVDSSQQKCAALIILPFHKYQRFADDMESLGIEFLLTSEPESITSRHLFRRDPHRPWPRRIISKKRMGTKEEVIVELKGLGKFNIILVGRMPPIKQLDDRSDCNELGPIGSYMTSQEFSTTASVLVIQQYCSKETEKLSFRATEVYDIVESSQSECPHCRQTRLYRWS</sequence>
<comment type="caution">
    <text evidence="16">The sequence shown here is derived from an EMBL/GenBank/DDBJ whole genome shotgun (WGS) entry which is preliminary data.</text>
</comment>
<feature type="transmembrane region" description="Helical" evidence="12">
    <location>
        <begin position="55"/>
        <end position="74"/>
    </location>
</feature>
<feature type="domain" description="Cation/H(+) antiporter C-terminal" evidence="15">
    <location>
        <begin position="468"/>
        <end position="533"/>
    </location>
</feature>
<evidence type="ECO:0000256" key="8">
    <source>
        <dbReference type="ARBA" id="ARBA00022989"/>
    </source>
</evidence>
<evidence type="ECO:0000313" key="17">
    <source>
        <dbReference type="Proteomes" id="UP000036987"/>
    </source>
</evidence>
<feature type="transmembrane region" description="Helical" evidence="12">
    <location>
        <begin position="224"/>
        <end position="249"/>
    </location>
</feature>
<comment type="function">
    <text evidence="1">May function as sodium-coupled metabolite transporter across the chloroplast envelope.</text>
</comment>
<dbReference type="Pfam" id="PF00999">
    <property type="entry name" value="Na_H_Exchanger"/>
    <property type="match status" value="1"/>
</dbReference>
<keyword evidence="8 12" id="KW-1133">Transmembrane helix</keyword>
<keyword evidence="7" id="KW-0630">Potassium</keyword>
<dbReference type="GO" id="GO:0098662">
    <property type="term" value="P:inorganic cation transmembrane transport"/>
    <property type="evidence" value="ECO:0000318"/>
    <property type="project" value="GO_Central"/>
</dbReference>
<dbReference type="GO" id="GO:1902600">
    <property type="term" value="P:proton transmembrane transport"/>
    <property type="evidence" value="ECO:0007669"/>
    <property type="project" value="InterPro"/>
</dbReference>
<dbReference type="InterPro" id="IPR057290">
    <property type="entry name" value="CHX17_C"/>
</dbReference>
<evidence type="ECO:0000256" key="6">
    <source>
        <dbReference type="ARBA" id="ARBA00022692"/>
    </source>
</evidence>
<evidence type="ECO:0000256" key="1">
    <source>
        <dbReference type="ARBA" id="ARBA00003198"/>
    </source>
</evidence>
<reference evidence="17" key="1">
    <citation type="journal article" date="2016" name="Nature">
        <title>The genome of the seagrass Zostera marina reveals angiosperm adaptation to the sea.</title>
        <authorList>
            <person name="Olsen J.L."/>
            <person name="Rouze P."/>
            <person name="Verhelst B."/>
            <person name="Lin Y.-C."/>
            <person name="Bayer T."/>
            <person name="Collen J."/>
            <person name="Dattolo E."/>
            <person name="De Paoli E."/>
            <person name="Dittami S."/>
            <person name="Maumus F."/>
            <person name="Michel G."/>
            <person name="Kersting A."/>
            <person name="Lauritano C."/>
            <person name="Lohaus R."/>
            <person name="Toepel M."/>
            <person name="Tonon T."/>
            <person name="Vanneste K."/>
            <person name="Amirebrahimi M."/>
            <person name="Brakel J."/>
            <person name="Bostroem C."/>
            <person name="Chovatia M."/>
            <person name="Grimwood J."/>
            <person name="Jenkins J.W."/>
            <person name="Jueterbock A."/>
            <person name="Mraz A."/>
            <person name="Stam W.T."/>
            <person name="Tice H."/>
            <person name="Bornberg-Bauer E."/>
            <person name="Green P.J."/>
            <person name="Pearson G.A."/>
            <person name="Procaccini G."/>
            <person name="Duarte C.M."/>
            <person name="Schmutz J."/>
            <person name="Reusch T.B.H."/>
            <person name="Van de Peer Y."/>
        </authorList>
    </citation>
    <scope>NUCLEOTIDE SEQUENCE [LARGE SCALE GENOMIC DNA]</scope>
    <source>
        <strain evidence="17">cv. Finnish</strain>
    </source>
</reference>
<dbReference type="InterPro" id="IPR057291">
    <property type="entry name" value="CHX17_2nd"/>
</dbReference>
<dbReference type="PANTHER" id="PTHR32468:SF81">
    <property type="entry name" value="CATION_H(+) ANTIPORTER 19"/>
    <property type="match status" value="1"/>
</dbReference>
<evidence type="ECO:0000256" key="12">
    <source>
        <dbReference type="SAM" id="Phobius"/>
    </source>
</evidence>
<evidence type="ECO:0000256" key="10">
    <source>
        <dbReference type="ARBA" id="ARBA00023136"/>
    </source>
</evidence>
<organism evidence="16 17">
    <name type="scientific">Zostera marina</name>
    <name type="common">Eelgrass</name>
    <dbReference type="NCBI Taxonomy" id="29655"/>
    <lineage>
        <taxon>Eukaryota</taxon>
        <taxon>Viridiplantae</taxon>
        <taxon>Streptophyta</taxon>
        <taxon>Embryophyta</taxon>
        <taxon>Tracheophyta</taxon>
        <taxon>Spermatophyta</taxon>
        <taxon>Magnoliopsida</taxon>
        <taxon>Liliopsida</taxon>
        <taxon>Zosteraceae</taxon>
        <taxon>Zostera</taxon>
    </lineage>
</organism>
<gene>
    <name evidence="16" type="ORF">ZOSMA_176G00140</name>
</gene>
<dbReference type="AlphaFoldDB" id="A0A0K9PRY4"/>
<dbReference type="STRING" id="29655.A0A0K9PRY4"/>
<keyword evidence="10 12" id="KW-0472">Membrane</keyword>
<dbReference type="Proteomes" id="UP000036987">
    <property type="component" value="Unassembled WGS sequence"/>
</dbReference>
<feature type="transmembrane region" description="Helical" evidence="12">
    <location>
        <begin position="175"/>
        <end position="204"/>
    </location>
</feature>
<dbReference type="OrthoDB" id="2687058at2759"/>
<feature type="transmembrane region" description="Helical" evidence="12">
    <location>
        <begin position="126"/>
        <end position="144"/>
    </location>
</feature>
<feature type="transmembrane region" description="Helical" evidence="12">
    <location>
        <begin position="86"/>
        <end position="106"/>
    </location>
</feature>
<keyword evidence="4" id="KW-0813">Transport</keyword>
<dbReference type="GO" id="GO:0009941">
    <property type="term" value="C:chloroplast envelope"/>
    <property type="evidence" value="ECO:0007669"/>
    <property type="project" value="UniProtKB-SubCell"/>
</dbReference>
<evidence type="ECO:0000259" key="13">
    <source>
        <dbReference type="Pfam" id="PF00999"/>
    </source>
</evidence>
<name>A0A0K9PRY4_ZOSMR</name>
<dbReference type="InterPro" id="IPR038770">
    <property type="entry name" value="Na+/solute_symporter_sf"/>
</dbReference>
<evidence type="ECO:0000256" key="7">
    <source>
        <dbReference type="ARBA" id="ARBA00022958"/>
    </source>
</evidence>
<dbReference type="Pfam" id="PF23256">
    <property type="entry name" value="CHX17_2nd"/>
    <property type="match status" value="1"/>
</dbReference>
<evidence type="ECO:0000256" key="3">
    <source>
        <dbReference type="ARBA" id="ARBA00004141"/>
    </source>
</evidence>
<evidence type="ECO:0000313" key="16">
    <source>
        <dbReference type="EMBL" id="KMZ71736.1"/>
    </source>
</evidence>
<evidence type="ECO:0000256" key="2">
    <source>
        <dbReference type="ARBA" id="ARBA00004119"/>
    </source>
</evidence>